<dbReference type="InterPro" id="IPR002227">
    <property type="entry name" value="Tyrosinase_Cu-bd"/>
</dbReference>
<feature type="domain" description="Tyrosinase copper-binding" evidence="8">
    <location>
        <begin position="61"/>
        <end position="72"/>
    </location>
</feature>
<name>A0AAD8TLS7_LOLMU</name>
<evidence type="ECO:0000256" key="6">
    <source>
        <dbReference type="ARBA" id="ARBA00023008"/>
    </source>
</evidence>
<comment type="cofactor">
    <cofactor evidence="1">
        <name>Cu(2+)</name>
        <dbReference type="ChEBI" id="CHEBI:29036"/>
    </cofactor>
</comment>
<dbReference type="PANTHER" id="PTHR11474:SF76">
    <property type="entry name" value="SHKT DOMAIN-CONTAINING PROTEIN"/>
    <property type="match status" value="1"/>
</dbReference>
<keyword evidence="10" id="KW-1185">Reference proteome</keyword>
<dbReference type="InterPro" id="IPR050316">
    <property type="entry name" value="Tyrosinase/Hemocyanin"/>
</dbReference>
<evidence type="ECO:0000256" key="2">
    <source>
        <dbReference type="ARBA" id="ARBA00009928"/>
    </source>
</evidence>
<dbReference type="InterPro" id="IPR022740">
    <property type="entry name" value="Polyphenol_oxidase_C"/>
</dbReference>
<dbReference type="InterPro" id="IPR008922">
    <property type="entry name" value="Di-copper_centre_dom_sf"/>
</dbReference>
<dbReference type="GO" id="GO:0046872">
    <property type="term" value="F:metal ion binding"/>
    <property type="evidence" value="ECO:0007669"/>
    <property type="project" value="UniProtKB-KW"/>
</dbReference>
<dbReference type="AlphaFoldDB" id="A0AAD8TLS7"/>
<gene>
    <name evidence="9" type="ORF">QYE76_046267</name>
</gene>
<keyword evidence="5" id="KW-0560">Oxidoreductase</keyword>
<reference evidence="9" key="1">
    <citation type="submission" date="2023-07" db="EMBL/GenBank/DDBJ databases">
        <title>A chromosome-level genome assembly of Lolium multiflorum.</title>
        <authorList>
            <person name="Chen Y."/>
            <person name="Copetti D."/>
            <person name="Kolliker R."/>
            <person name="Studer B."/>
        </authorList>
    </citation>
    <scope>NUCLEOTIDE SEQUENCE</scope>
    <source>
        <strain evidence="9">02402/16</strain>
        <tissue evidence="9">Leaf</tissue>
    </source>
</reference>
<accession>A0AAD8TLS7</accession>
<evidence type="ECO:0000313" key="9">
    <source>
        <dbReference type="EMBL" id="KAK1685419.1"/>
    </source>
</evidence>
<dbReference type="PROSITE" id="PS00498">
    <property type="entry name" value="TYROSINASE_2"/>
    <property type="match status" value="1"/>
</dbReference>
<comment type="similarity">
    <text evidence="2">Belongs to the tyrosinase family.</text>
</comment>
<comment type="caution">
    <text evidence="9">The sequence shown here is derived from an EMBL/GenBank/DDBJ whole genome shotgun (WGS) entry which is preliminary data.</text>
</comment>
<evidence type="ECO:0000256" key="3">
    <source>
        <dbReference type="ARBA" id="ARBA00022723"/>
    </source>
</evidence>
<dbReference type="Proteomes" id="UP001231189">
    <property type="component" value="Unassembled WGS sequence"/>
</dbReference>
<keyword evidence="6" id="KW-0186">Copper</keyword>
<evidence type="ECO:0000256" key="4">
    <source>
        <dbReference type="ARBA" id="ARBA00022784"/>
    </source>
</evidence>
<keyword evidence="3" id="KW-0479">Metal-binding</keyword>
<dbReference type="GO" id="GO:0004097">
    <property type="term" value="F:catechol oxidase activity"/>
    <property type="evidence" value="ECO:0007669"/>
    <property type="project" value="InterPro"/>
</dbReference>
<dbReference type="Gene3D" id="1.10.1280.10">
    <property type="entry name" value="Di-copper center containing domain from catechol oxidase"/>
    <property type="match status" value="1"/>
</dbReference>
<evidence type="ECO:0000256" key="7">
    <source>
        <dbReference type="ARBA" id="ARBA00023157"/>
    </source>
</evidence>
<evidence type="ECO:0000256" key="5">
    <source>
        <dbReference type="ARBA" id="ARBA00023002"/>
    </source>
</evidence>
<keyword evidence="4" id="KW-0883">Thioether bond</keyword>
<dbReference type="PANTHER" id="PTHR11474">
    <property type="entry name" value="TYROSINASE FAMILY MEMBER"/>
    <property type="match status" value="1"/>
</dbReference>
<dbReference type="Pfam" id="PF00264">
    <property type="entry name" value="Tyrosinase"/>
    <property type="match status" value="1"/>
</dbReference>
<dbReference type="InterPro" id="IPR022739">
    <property type="entry name" value="Polyphenol_oxidase_cen"/>
</dbReference>
<evidence type="ECO:0000256" key="1">
    <source>
        <dbReference type="ARBA" id="ARBA00001973"/>
    </source>
</evidence>
<dbReference type="EMBL" id="JAUUTY010000002">
    <property type="protein sequence ID" value="KAK1685419.1"/>
    <property type="molecule type" value="Genomic_DNA"/>
</dbReference>
<dbReference type="SUPFAM" id="SSF48056">
    <property type="entry name" value="Di-copper centre-containing domain"/>
    <property type="match status" value="1"/>
</dbReference>
<keyword evidence="7" id="KW-1015">Disulfide bond</keyword>
<evidence type="ECO:0000259" key="8">
    <source>
        <dbReference type="PROSITE" id="PS00498"/>
    </source>
</evidence>
<evidence type="ECO:0000313" key="10">
    <source>
        <dbReference type="Proteomes" id="UP001231189"/>
    </source>
</evidence>
<dbReference type="PRINTS" id="PR00092">
    <property type="entry name" value="TYROSINASE"/>
</dbReference>
<sequence>MVAAAKKTELFLGQPYRAGDAPDPGAGSVDNVPHGPVHVWTGDSRQPNAEDMGNFYSAARDPIFYAHHANLDRLWHVWRGLRPGVNTDFADPDWLDASFLFYDEEARLVRVRVRDCLDTAALRYTYQDVGLPWLNDRPAKASAGTLAPAAGSFPATLDKTVRVTVTRPRASRTRKEKDEEEEVVVVEGIEIADHFNTFIKFDVLVNEPESGASAGDVASAAAAGYCAGSVALTPHMIRLDKEKKKGLVKTVARFGVCDLMDDIGADGDKTVVVSLVPRCGCELVTVSGVSISYVK</sequence>
<protein>
    <recommendedName>
        <fullName evidence="8">Tyrosinase copper-binding domain-containing protein</fullName>
    </recommendedName>
</protein>
<proteinExistence type="inferred from homology"/>
<organism evidence="9 10">
    <name type="scientific">Lolium multiflorum</name>
    <name type="common">Italian ryegrass</name>
    <name type="synonym">Lolium perenne subsp. multiflorum</name>
    <dbReference type="NCBI Taxonomy" id="4521"/>
    <lineage>
        <taxon>Eukaryota</taxon>
        <taxon>Viridiplantae</taxon>
        <taxon>Streptophyta</taxon>
        <taxon>Embryophyta</taxon>
        <taxon>Tracheophyta</taxon>
        <taxon>Spermatophyta</taxon>
        <taxon>Magnoliopsida</taxon>
        <taxon>Liliopsida</taxon>
        <taxon>Poales</taxon>
        <taxon>Poaceae</taxon>
        <taxon>BOP clade</taxon>
        <taxon>Pooideae</taxon>
        <taxon>Poodae</taxon>
        <taxon>Poeae</taxon>
        <taxon>Poeae Chloroplast Group 2 (Poeae type)</taxon>
        <taxon>Loliodinae</taxon>
        <taxon>Loliinae</taxon>
        <taxon>Lolium</taxon>
    </lineage>
</organism>
<dbReference type="Pfam" id="PF12142">
    <property type="entry name" value="PPO1_DWL"/>
    <property type="match status" value="1"/>
</dbReference>
<dbReference type="Pfam" id="PF12143">
    <property type="entry name" value="PPO1_KFDV"/>
    <property type="match status" value="1"/>
</dbReference>